<accession>A0A0G0SZF1</accession>
<dbReference type="EMBL" id="LBZK01000029">
    <property type="protein sequence ID" value="KKR70119.1"/>
    <property type="molecule type" value="Genomic_DNA"/>
</dbReference>
<dbReference type="AlphaFoldDB" id="A0A0G0SZF1"/>
<proteinExistence type="predicted"/>
<keyword evidence="1" id="KW-1133">Transmembrane helix</keyword>
<feature type="transmembrane region" description="Helical" evidence="1">
    <location>
        <begin position="53"/>
        <end position="75"/>
    </location>
</feature>
<protein>
    <submittedName>
        <fullName evidence="2">Uncharacterized protein</fullName>
    </submittedName>
</protein>
<keyword evidence="1" id="KW-0472">Membrane</keyword>
<reference evidence="2 3" key="1">
    <citation type="journal article" date="2015" name="Nature">
        <title>rRNA introns, odd ribosomes, and small enigmatic genomes across a large radiation of phyla.</title>
        <authorList>
            <person name="Brown C.T."/>
            <person name="Hug L.A."/>
            <person name="Thomas B.C."/>
            <person name="Sharon I."/>
            <person name="Castelle C.J."/>
            <person name="Singh A."/>
            <person name="Wilkins M.J."/>
            <person name="Williams K.H."/>
            <person name="Banfield J.F."/>
        </authorList>
    </citation>
    <scope>NUCLEOTIDE SEQUENCE [LARGE SCALE GENOMIC DNA]</scope>
</reference>
<dbReference type="Proteomes" id="UP000034562">
    <property type="component" value="Unassembled WGS sequence"/>
</dbReference>
<name>A0A0G0SZF1_9BACT</name>
<gene>
    <name evidence="2" type="ORF">UU12_C0029G0025</name>
</gene>
<feature type="transmembrane region" description="Helical" evidence="1">
    <location>
        <begin position="23"/>
        <end position="41"/>
    </location>
</feature>
<organism evidence="2 3">
    <name type="scientific">Candidatus Woesebacteria bacterium GW2011_GWA2_40_7b</name>
    <dbReference type="NCBI Taxonomy" id="1618563"/>
    <lineage>
        <taxon>Bacteria</taxon>
        <taxon>Candidatus Woeseibacteriota</taxon>
    </lineage>
</organism>
<feature type="transmembrane region" description="Helical" evidence="1">
    <location>
        <begin position="87"/>
        <end position="110"/>
    </location>
</feature>
<sequence length="112" mass="12742">MSFSFVTINWINKKWPRLSIDNFRFPIIALVYLLVLVPLKWNGSIGIFQNTLWGIDKILFGTAVGSIVFLIGIWADKKVRKIKGKQLFIYQKVVFPVLALILASVVGFILTT</sequence>
<comment type="caution">
    <text evidence="2">The sequence shown here is derived from an EMBL/GenBank/DDBJ whole genome shotgun (WGS) entry which is preliminary data.</text>
</comment>
<evidence type="ECO:0000313" key="3">
    <source>
        <dbReference type="Proteomes" id="UP000034562"/>
    </source>
</evidence>
<evidence type="ECO:0000256" key="1">
    <source>
        <dbReference type="SAM" id="Phobius"/>
    </source>
</evidence>
<evidence type="ECO:0000313" key="2">
    <source>
        <dbReference type="EMBL" id="KKR70119.1"/>
    </source>
</evidence>
<keyword evidence="1" id="KW-0812">Transmembrane</keyword>